<sequence length="270" mass="31865">MEKREVAVVVPIYKPQFSPYEARSVRQTVAVLGHYPIILLAPVGLDLTMIHREFPSLEVREVSDEWLGRKNGIAGYNRMMLSADFYDLFRDFEYILICQPDVWIFRDELSDWCRKGYDCVAAPWVRRRVYNLPLLRQWLALRRWWCASRGRMIRQMIYGRIGNGGLSLRRVDRFREACRKYALQIEQYCALGSDLGNEDVFWALVPEEFRYPTQEEALRFAFDTNPKYCYRMCKGRLPMGCHGWFKPRRLRFWETFIQPADAACGGGTGR</sequence>
<gene>
    <name evidence="2" type="ORF">H9779_01095</name>
</gene>
<evidence type="ECO:0000313" key="3">
    <source>
        <dbReference type="Proteomes" id="UP000824259"/>
    </source>
</evidence>
<feature type="domain" description="DUF5672" evidence="1">
    <location>
        <begin position="57"/>
        <end position="242"/>
    </location>
</feature>
<dbReference type="Pfam" id="PF18922">
    <property type="entry name" value="DUF5672"/>
    <property type="match status" value="1"/>
</dbReference>
<dbReference type="InterPro" id="IPR043729">
    <property type="entry name" value="DUF5672"/>
</dbReference>
<dbReference type="Proteomes" id="UP000824259">
    <property type="component" value="Unassembled WGS sequence"/>
</dbReference>
<dbReference type="AlphaFoldDB" id="A0A9D2L3R0"/>
<comment type="caution">
    <text evidence="2">The sequence shown here is derived from an EMBL/GenBank/DDBJ whole genome shotgun (WGS) entry which is preliminary data.</text>
</comment>
<evidence type="ECO:0000313" key="2">
    <source>
        <dbReference type="EMBL" id="HJA98184.1"/>
    </source>
</evidence>
<protein>
    <recommendedName>
        <fullName evidence="1">DUF5672 domain-containing protein</fullName>
    </recommendedName>
</protein>
<organism evidence="2 3">
    <name type="scientific">Candidatus Alistipes avicola</name>
    <dbReference type="NCBI Taxonomy" id="2838432"/>
    <lineage>
        <taxon>Bacteria</taxon>
        <taxon>Pseudomonadati</taxon>
        <taxon>Bacteroidota</taxon>
        <taxon>Bacteroidia</taxon>
        <taxon>Bacteroidales</taxon>
        <taxon>Rikenellaceae</taxon>
        <taxon>Alistipes</taxon>
    </lineage>
</organism>
<reference evidence="2" key="2">
    <citation type="submission" date="2021-04" db="EMBL/GenBank/DDBJ databases">
        <authorList>
            <person name="Gilroy R."/>
        </authorList>
    </citation>
    <scope>NUCLEOTIDE SEQUENCE</scope>
    <source>
        <strain evidence="2">CHK169-11906</strain>
    </source>
</reference>
<evidence type="ECO:0000259" key="1">
    <source>
        <dbReference type="Pfam" id="PF18922"/>
    </source>
</evidence>
<name>A0A9D2L3R0_9BACT</name>
<accession>A0A9D2L3R0</accession>
<proteinExistence type="predicted"/>
<reference evidence="2" key="1">
    <citation type="journal article" date="2021" name="PeerJ">
        <title>Extensive microbial diversity within the chicken gut microbiome revealed by metagenomics and culture.</title>
        <authorList>
            <person name="Gilroy R."/>
            <person name="Ravi A."/>
            <person name="Getino M."/>
            <person name="Pursley I."/>
            <person name="Horton D.L."/>
            <person name="Alikhan N.F."/>
            <person name="Baker D."/>
            <person name="Gharbi K."/>
            <person name="Hall N."/>
            <person name="Watson M."/>
            <person name="Adriaenssens E.M."/>
            <person name="Foster-Nyarko E."/>
            <person name="Jarju S."/>
            <person name="Secka A."/>
            <person name="Antonio M."/>
            <person name="Oren A."/>
            <person name="Chaudhuri R.R."/>
            <person name="La Ragione R."/>
            <person name="Hildebrand F."/>
            <person name="Pallen M.J."/>
        </authorList>
    </citation>
    <scope>NUCLEOTIDE SEQUENCE</scope>
    <source>
        <strain evidence="2">CHK169-11906</strain>
    </source>
</reference>
<dbReference type="EMBL" id="DWYR01000004">
    <property type="protein sequence ID" value="HJA98184.1"/>
    <property type="molecule type" value="Genomic_DNA"/>
</dbReference>